<feature type="compositionally biased region" description="Polar residues" evidence="15">
    <location>
        <begin position="36"/>
        <end position="51"/>
    </location>
</feature>
<dbReference type="Pfam" id="PF18496">
    <property type="entry name" value="ColG_sub"/>
    <property type="match status" value="1"/>
</dbReference>
<dbReference type="PANTHER" id="PTHR13062:SF9">
    <property type="entry name" value="MICROBIAL COLLAGENASE"/>
    <property type="match status" value="1"/>
</dbReference>
<feature type="signal peptide" evidence="16">
    <location>
        <begin position="1"/>
        <end position="27"/>
    </location>
</feature>
<name>A0A559II24_9BACL</name>
<comment type="cofactor">
    <cofactor evidence="2">
        <name>Ca(2+)</name>
        <dbReference type="ChEBI" id="CHEBI:29108"/>
    </cofactor>
</comment>
<dbReference type="AlphaFoldDB" id="A0A559II24"/>
<dbReference type="RefSeq" id="WP_144993975.1">
    <property type="nucleotide sequence ID" value="NZ_VNJK01000004.1"/>
</dbReference>
<keyword evidence="9 16" id="KW-0732">Signal</keyword>
<dbReference type="GO" id="GO:0006508">
    <property type="term" value="P:proteolysis"/>
    <property type="evidence" value="ECO:0007669"/>
    <property type="project" value="UniProtKB-KW"/>
</dbReference>
<feature type="chain" id="PRO_5038561097" description="microbial collagenase" evidence="16">
    <location>
        <begin position="28"/>
        <end position="1063"/>
    </location>
</feature>
<evidence type="ECO:0000256" key="16">
    <source>
        <dbReference type="SAM" id="SignalP"/>
    </source>
</evidence>
<dbReference type="InterPro" id="IPR041379">
    <property type="entry name" value="ColG_subdomain"/>
</dbReference>
<evidence type="ECO:0000259" key="17">
    <source>
        <dbReference type="Pfam" id="PF08453"/>
    </source>
</evidence>
<dbReference type="PANTHER" id="PTHR13062">
    <property type="entry name" value="COLLAGENASE"/>
    <property type="match status" value="1"/>
</dbReference>
<keyword evidence="11" id="KW-0862">Zinc</keyword>
<dbReference type="GO" id="GO:0008270">
    <property type="term" value="F:zinc ion binding"/>
    <property type="evidence" value="ECO:0007669"/>
    <property type="project" value="InterPro"/>
</dbReference>
<evidence type="ECO:0000256" key="5">
    <source>
        <dbReference type="ARBA" id="ARBA00012653"/>
    </source>
</evidence>
<keyword evidence="20" id="KW-1185">Reference proteome</keyword>
<feature type="domain" description="Peptidase M9 collagenase N-terminal" evidence="17">
    <location>
        <begin position="102"/>
        <end position="279"/>
    </location>
</feature>
<comment type="subcellular location">
    <subcellularLocation>
        <location evidence="4">Secreted</location>
    </subcellularLocation>
</comment>
<dbReference type="Pfam" id="PF01752">
    <property type="entry name" value="Peptidase_M9"/>
    <property type="match status" value="1"/>
</dbReference>
<evidence type="ECO:0000256" key="1">
    <source>
        <dbReference type="ARBA" id="ARBA00000424"/>
    </source>
</evidence>
<dbReference type="Gene3D" id="3.40.30.160">
    <property type="entry name" value="Collagenase ColT, N-terminal domain"/>
    <property type="match status" value="1"/>
</dbReference>
<evidence type="ECO:0000256" key="13">
    <source>
        <dbReference type="ARBA" id="ARBA00023145"/>
    </source>
</evidence>
<dbReference type="GO" id="GO:0005576">
    <property type="term" value="C:extracellular region"/>
    <property type="evidence" value="ECO:0007669"/>
    <property type="project" value="UniProtKB-SubCell"/>
</dbReference>
<evidence type="ECO:0000256" key="10">
    <source>
        <dbReference type="ARBA" id="ARBA00022801"/>
    </source>
</evidence>
<feature type="active site" evidence="14">
    <location>
        <position position="507"/>
    </location>
</feature>
<dbReference type="SUPFAM" id="SSF89260">
    <property type="entry name" value="Collagen-binding domain"/>
    <property type="match status" value="2"/>
</dbReference>
<keyword evidence="12" id="KW-0482">Metalloprotease</keyword>
<feature type="compositionally biased region" description="Gly residues" evidence="15">
    <location>
        <begin position="785"/>
        <end position="802"/>
    </location>
</feature>
<comment type="cofactor">
    <cofactor evidence="3">
        <name>Zn(2+)</name>
        <dbReference type="ChEBI" id="CHEBI:29105"/>
    </cofactor>
</comment>
<keyword evidence="7" id="KW-0645">Protease</keyword>
<evidence type="ECO:0000259" key="18">
    <source>
        <dbReference type="Pfam" id="PF18496"/>
    </source>
</evidence>
<feature type="compositionally biased region" description="Basic and acidic residues" evidence="15">
    <location>
        <begin position="815"/>
        <end position="831"/>
    </location>
</feature>
<evidence type="ECO:0000256" key="7">
    <source>
        <dbReference type="ARBA" id="ARBA00022670"/>
    </source>
</evidence>
<dbReference type="EMBL" id="VNJK01000004">
    <property type="protein sequence ID" value="TVX87160.1"/>
    <property type="molecule type" value="Genomic_DNA"/>
</dbReference>
<feature type="domain" description="Collagenase ColG-like catalytic helper subdomain" evidence="18">
    <location>
        <begin position="654"/>
        <end position="768"/>
    </location>
</feature>
<dbReference type="OrthoDB" id="9798386at2"/>
<sequence>MRTKSWSRCTAMFIAAVVAISGPVTVAAESATSSSKVNSRAANNKVNSDLSQMPAHSDVMKMVSGKGARADVLADPIGSLDQQQPAPQQESRSVLSNKQSTYSMAQLNAMPYDQLTELLMSIEWTQMPELFKYNDDVQRFYEDEARFQAIVDQLAASGASFTAEDEKGITTLVEVLRSGYYLGFYNDGLSKLNTTAYREKVMPAITAITQNSAFTWGTDVQNKVIGSTGKMISNSTVDVDTINHLAEVVKQFVDRVDVLANDNAASNSYFSLIDGVGYNLMWRMDDKSREASFKGAIDAYLDQFFRLAQNGPRSQDHVWLTNNAIYFTGALGHYYSDPMQANRILTDVMQKDSALSELYFEAAAQIEQHYARVDANGNQVNMDALKQAGKEKYLSKQTVFDEGKVVFKTGGNLSDDQIQRLYWAAKEVQAQFFRVTGHDKALEPGNVDDVLTVVIYNNPDEYRMNKYLYGYETNNGGIYIEGDGTFFTYDRTAEQSIYSLEELFRHEVTHYLQGRYGVPGGWGQGQLYDGGRMPWFEEGGAEFFAGATRLEGIKPRKSVVSNIKYDRGTRFTVSDTVNSKYGTWNFYNYSFALYDYLYQNDMMQLDRIHTAIRSGNAEAYSEQLNYLSINAHTNEAYQRSIADHVAQFDSMTVPLVSDDYMSPLAPKSASSIYDEITRVARISDVVTQEKKSAFFNTFELRGTYTGTMSTGKTDDWKVMSELADGFLRTLSEQPWNGYKTVTAYFTNYRVDNEGRFVYDVVFHGKLPDGEGTGQQPDDGDKDGSGENGNNGGQDGNGNGSDNGSGEEDGNSGQQPDDKQVNVDAEPNNKPEEAVVVDGSGKVVSGKVNDEDYMDIYRFEVSKEEDWSIELEAANQDGLAWIVYHESDMANFAGYPTQVEGNRLTGSVSARSGTYYVFVYKIGAGEQPYQLKVKAASSPDGETKPDKELEPLVESEPNDTPDSVSNPLPMNRTTLGALEGTDTQDIFLVTVDKPSDLRIELEKQAGEGVNWMLFKEGDLERPVVYPLELEGRGMNASYEAEPGQYLLYVYKFANEDIRYKLHVR</sequence>
<protein>
    <recommendedName>
        <fullName evidence="5">microbial collagenase</fullName>
        <ecNumber evidence="5">3.4.24.3</ecNumber>
    </recommendedName>
</protein>
<feature type="compositionally biased region" description="Basic and acidic residues" evidence="15">
    <location>
        <begin position="940"/>
        <end position="949"/>
    </location>
</feature>
<evidence type="ECO:0000256" key="14">
    <source>
        <dbReference type="PIRSR" id="PIRSR602169-1"/>
    </source>
</evidence>
<keyword evidence="10" id="KW-0378">Hydrolase</keyword>
<accession>A0A559II24</accession>
<dbReference type="InterPro" id="IPR013661">
    <property type="entry name" value="Peptidase_M9_N_dom"/>
</dbReference>
<dbReference type="PRINTS" id="PR00931">
    <property type="entry name" value="MICOLLPTASE"/>
</dbReference>
<keyword evidence="8" id="KW-0479">Metal-binding</keyword>
<gene>
    <name evidence="19" type="ORF">FPZ44_21965</name>
</gene>
<feature type="region of interest" description="Disordered" evidence="15">
    <location>
        <begin position="767"/>
        <end position="831"/>
    </location>
</feature>
<evidence type="ECO:0000256" key="12">
    <source>
        <dbReference type="ARBA" id="ARBA00023049"/>
    </source>
</evidence>
<dbReference type="Gene3D" id="3.30.980.50">
    <property type="match status" value="1"/>
</dbReference>
<comment type="catalytic activity">
    <reaction evidence="1">
        <text>Digestion of native collagen in the triple helical region at Xaa-|-Gly bonds. With synthetic peptides, a preference is shown for Gly at P3 and P1', Pro and Ala at P2 and P2', and hydroxyproline, Ala or Arg at P3'.</text>
        <dbReference type="EC" id="3.4.24.3"/>
    </reaction>
</comment>
<keyword evidence="6" id="KW-0964">Secreted</keyword>
<evidence type="ECO:0000256" key="9">
    <source>
        <dbReference type="ARBA" id="ARBA00022729"/>
    </source>
</evidence>
<feature type="compositionally biased region" description="Polar residues" evidence="15">
    <location>
        <begin position="959"/>
        <end position="968"/>
    </location>
</feature>
<comment type="caution">
    <text evidence="19">The sequence shown here is derived from an EMBL/GenBank/DDBJ whole genome shotgun (WGS) entry which is preliminary data.</text>
</comment>
<evidence type="ECO:0000256" key="6">
    <source>
        <dbReference type="ARBA" id="ARBA00022525"/>
    </source>
</evidence>
<evidence type="ECO:0000313" key="19">
    <source>
        <dbReference type="EMBL" id="TVX87160.1"/>
    </source>
</evidence>
<dbReference type="Gene3D" id="1.10.390.20">
    <property type="match status" value="1"/>
</dbReference>
<dbReference type="Gene3D" id="2.60.120.380">
    <property type="match status" value="2"/>
</dbReference>
<dbReference type="GO" id="GO:0004222">
    <property type="term" value="F:metalloendopeptidase activity"/>
    <property type="evidence" value="ECO:0007669"/>
    <property type="project" value="InterPro"/>
</dbReference>
<evidence type="ECO:0000256" key="4">
    <source>
        <dbReference type="ARBA" id="ARBA00004613"/>
    </source>
</evidence>
<proteinExistence type="predicted"/>
<evidence type="ECO:0000256" key="2">
    <source>
        <dbReference type="ARBA" id="ARBA00001913"/>
    </source>
</evidence>
<dbReference type="Pfam" id="PF08453">
    <property type="entry name" value="Peptidase_M9_N"/>
    <property type="match status" value="1"/>
</dbReference>
<evidence type="ECO:0000256" key="11">
    <source>
        <dbReference type="ARBA" id="ARBA00022833"/>
    </source>
</evidence>
<evidence type="ECO:0000256" key="8">
    <source>
        <dbReference type="ARBA" id="ARBA00022723"/>
    </source>
</evidence>
<keyword evidence="13" id="KW-0865">Zymogen</keyword>
<feature type="region of interest" description="Disordered" evidence="15">
    <location>
        <begin position="934"/>
        <end position="968"/>
    </location>
</feature>
<reference evidence="19 20" key="1">
    <citation type="submission" date="2019-07" db="EMBL/GenBank/DDBJ databases">
        <authorList>
            <person name="Kim J."/>
        </authorList>
    </citation>
    <scope>NUCLEOTIDE SEQUENCE [LARGE SCALE GENOMIC DNA]</scope>
    <source>
        <strain evidence="19 20">N4</strain>
    </source>
</reference>
<organism evidence="19 20">
    <name type="scientific">Paenibacillus agilis</name>
    <dbReference type="NCBI Taxonomy" id="3020863"/>
    <lineage>
        <taxon>Bacteria</taxon>
        <taxon>Bacillati</taxon>
        <taxon>Bacillota</taxon>
        <taxon>Bacilli</taxon>
        <taxon>Bacillales</taxon>
        <taxon>Paenibacillaceae</taxon>
        <taxon>Paenibacillus</taxon>
    </lineage>
</organism>
<evidence type="ECO:0000256" key="3">
    <source>
        <dbReference type="ARBA" id="ARBA00001947"/>
    </source>
</evidence>
<evidence type="ECO:0000256" key="15">
    <source>
        <dbReference type="SAM" id="MobiDB-lite"/>
    </source>
</evidence>
<dbReference type="Proteomes" id="UP000318102">
    <property type="component" value="Unassembled WGS sequence"/>
</dbReference>
<evidence type="ECO:0000313" key="20">
    <source>
        <dbReference type="Proteomes" id="UP000318102"/>
    </source>
</evidence>
<dbReference type="EC" id="3.4.24.3" evidence="5"/>
<dbReference type="InterPro" id="IPR002169">
    <property type="entry name" value="Peptidase_M9A/M9B"/>
</dbReference>
<feature type="region of interest" description="Disordered" evidence="15">
    <location>
        <begin position="31"/>
        <end position="54"/>
    </location>
</feature>